<feature type="repeat" description="RCC1" evidence="1">
    <location>
        <begin position="185"/>
        <end position="251"/>
    </location>
</feature>
<dbReference type="AlphaFoldDB" id="A0A8E0S1F6"/>
<dbReference type="SUPFAM" id="SSF50985">
    <property type="entry name" value="RCC1/BLIP-II"/>
    <property type="match status" value="1"/>
</dbReference>
<protein>
    <submittedName>
        <fullName evidence="2">Uncharacterized protein</fullName>
    </submittedName>
</protein>
<dbReference type="PROSITE" id="PS50012">
    <property type="entry name" value="RCC1_3"/>
    <property type="match status" value="3"/>
</dbReference>
<organism evidence="2 3">
    <name type="scientific">Fasciolopsis buskii</name>
    <dbReference type="NCBI Taxonomy" id="27845"/>
    <lineage>
        <taxon>Eukaryota</taxon>
        <taxon>Metazoa</taxon>
        <taxon>Spiralia</taxon>
        <taxon>Lophotrochozoa</taxon>
        <taxon>Platyhelminthes</taxon>
        <taxon>Trematoda</taxon>
        <taxon>Digenea</taxon>
        <taxon>Plagiorchiida</taxon>
        <taxon>Echinostomata</taxon>
        <taxon>Echinostomatoidea</taxon>
        <taxon>Fasciolidae</taxon>
        <taxon>Fasciolopsis</taxon>
    </lineage>
</organism>
<name>A0A8E0S1F6_9TREM</name>
<dbReference type="PANTHER" id="PTHR45982:SF1">
    <property type="entry name" value="REGULATOR OF CHROMOSOME CONDENSATION"/>
    <property type="match status" value="1"/>
</dbReference>
<dbReference type="InterPro" id="IPR051553">
    <property type="entry name" value="Ran_GTPase-activating"/>
</dbReference>
<comment type="caution">
    <text evidence="2">The sequence shown here is derived from an EMBL/GenBank/DDBJ whole genome shotgun (WGS) entry which is preliminary data.</text>
</comment>
<dbReference type="GO" id="GO:0005737">
    <property type="term" value="C:cytoplasm"/>
    <property type="evidence" value="ECO:0007669"/>
    <property type="project" value="TreeGrafter"/>
</dbReference>
<evidence type="ECO:0000313" key="3">
    <source>
        <dbReference type="Proteomes" id="UP000728185"/>
    </source>
</evidence>
<dbReference type="Gene3D" id="2.130.10.30">
    <property type="entry name" value="Regulator of chromosome condensation 1/beta-lactamase-inhibitor protein II"/>
    <property type="match status" value="1"/>
</dbReference>
<feature type="repeat" description="RCC1" evidence="1">
    <location>
        <begin position="129"/>
        <end position="184"/>
    </location>
</feature>
<dbReference type="InterPro" id="IPR000408">
    <property type="entry name" value="Reg_chr_condens"/>
</dbReference>
<feature type="repeat" description="RCC1" evidence="1">
    <location>
        <begin position="7"/>
        <end position="70"/>
    </location>
</feature>
<evidence type="ECO:0000256" key="1">
    <source>
        <dbReference type="PROSITE-ProRule" id="PRU00235"/>
    </source>
</evidence>
<proteinExistence type="predicted"/>
<evidence type="ECO:0000313" key="2">
    <source>
        <dbReference type="EMBL" id="KAA0194190.1"/>
    </source>
</evidence>
<sequence length="256" mass="28053">MLSSVAGEIYSWGSNRRGQLGPLTSNVTQRSLKMVPNPTRVELTNTDATCCKEPRYCSAGANHSAIITDDGSVVLWGDLTYLKTADDNPITKRPNQTDYSWLPPKLFGGFPVVHLVSGWSHLVALTDAGTVFTWGRSHLGQLARVRAQHDPIPSPVKFPRIGEQSSCITHLASGSEHVLATDISGQLYVWGWNEHGMCGLGESDRTIIAAPKWTVDEPHLVHLTACSQLCKHPKIIMIGAGYGHSFALKWCDDCRH</sequence>
<dbReference type="GO" id="GO:0005085">
    <property type="term" value="F:guanyl-nucleotide exchange factor activity"/>
    <property type="evidence" value="ECO:0007669"/>
    <property type="project" value="TreeGrafter"/>
</dbReference>
<dbReference type="Proteomes" id="UP000728185">
    <property type="component" value="Unassembled WGS sequence"/>
</dbReference>
<keyword evidence="3" id="KW-1185">Reference proteome</keyword>
<dbReference type="Pfam" id="PF13540">
    <property type="entry name" value="RCC1_2"/>
    <property type="match status" value="1"/>
</dbReference>
<dbReference type="PANTHER" id="PTHR45982">
    <property type="entry name" value="REGULATOR OF CHROMOSOME CONDENSATION"/>
    <property type="match status" value="1"/>
</dbReference>
<dbReference type="EMBL" id="LUCM01004549">
    <property type="protein sequence ID" value="KAA0194190.1"/>
    <property type="molecule type" value="Genomic_DNA"/>
</dbReference>
<gene>
    <name evidence="2" type="ORF">FBUS_06900</name>
</gene>
<reference evidence="2" key="1">
    <citation type="submission" date="2019-05" db="EMBL/GenBank/DDBJ databases">
        <title>Annotation for the trematode Fasciolopsis buski.</title>
        <authorList>
            <person name="Choi Y.-J."/>
        </authorList>
    </citation>
    <scope>NUCLEOTIDE SEQUENCE</scope>
    <source>
        <strain evidence="2">HT</strain>
        <tissue evidence="2">Whole worm</tissue>
    </source>
</reference>
<dbReference type="PRINTS" id="PR00633">
    <property type="entry name" value="RCCNDNSATION"/>
</dbReference>
<dbReference type="InterPro" id="IPR009091">
    <property type="entry name" value="RCC1/BLIP-II"/>
</dbReference>
<dbReference type="Pfam" id="PF00415">
    <property type="entry name" value="RCC1"/>
    <property type="match status" value="2"/>
</dbReference>
<dbReference type="OrthoDB" id="10256179at2759"/>
<accession>A0A8E0S1F6</accession>